<proteinExistence type="predicted"/>
<dbReference type="GeneID" id="7829551"/>
<keyword evidence="1" id="KW-0732">Signal</keyword>
<sequence>MKLKLQFLFTFGLILTQVNTQSGGGSQPIASWNYCMNQQITPCPNVCIQSGYTSDQNSTLCLPPQYSFCYGITDACNSNSPNYLKACTDYGFYNDTGSDTCQPPTCIDGVNPCPTVTTYCFDFNYTNINGTCGCHPPQLDWLGQCTDATFSLKLIGFFSLIVILAYPFV</sequence>
<evidence type="ECO:0008006" key="4">
    <source>
        <dbReference type="Google" id="ProtNLM"/>
    </source>
</evidence>
<dbReference type="AlphaFoldDB" id="I7MHA0"/>
<name>I7MHA0_TETTS</name>
<dbReference type="RefSeq" id="XP_001007616.2">
    <property type="nucleotide sequence ID" value="XM_001007616.2"/>
</dbReference>
<feature type="signal peptide" evidence="1">
    <location>
        <begin position="1"/>
        <end position="20"/>
    </location>
</feature>
<accession>I7MHA0</accession>
<evidence type="ECO:0000313" key="2">
    <source>
        <dbReference type="EMBL" id="EAR87371.2"/>
    </source>
</evidence>
<feature type="chain" id="PRO_5003712664" description="Transmembrane protein" evidence="1">
    <location>
        <begin position="21"/>
        <end position="169"/>
    </location>
</feature>
<reference evidence="3" key="1">
    <citation type="journal article" date="2006" name="PLoS Biol.">
        <title>Macronuclear genome sequence of the ciliate Tetrahymena thermophila, a model eukaryote.</title>
        <authorList>
            <person name="Eisen J.A."/>
            <person name="Coyne R.S."/>
            <person name="Wu M."/>
            <person name="Wu D."/>
            <person name="Thiagarajan M."/>
            <person name="Wortman J.R."/>
            <person name="Badger J.H."/>
            <person name="Ren Q."/>
            <person name="Amedeo P."/>
            <person name="Jones K.M."/>
            <person name="Tallon L.J."/>
            <person name="Delcher A.L."/>
            <person name="Salzberg S.L."/>
            <person name="Silva J.C."/>
            <person name="Haas B.J."/>
            <person name="Majoros W.H."/>
            <person name="Farzad M."/>
            <person name="Carlton J.M."/>
            <person name="Smith R.K. Jr."/>
            <person name="Garg J."/>
            <person name="Pearlman R.E."/>
            <person name="Karrer K.M."/>
            <person name="Sun L."/>
            <person name="Manning G."/>
            <person name="Elde N.C."/>
            <person name="Turkewitz A.P."/>
            <person name="Asai D.J."/>
            <person name="Wilkes D.E."/>
            <person name="Wang Y."/>
            <person name="Cai H."/>
            <person name="Collins K."/>
            <person name="Stewart B.A."/>
            <person name="Lee S.R."/>
            <person name="Wilamowska K."/>
            <person name="Weinberg Z."/>
            <person name="Ruzzo W.L."/>
            <person name="Wloga D."/>
            <person name="Gaertig J."/>
            <person name="Frankel J."/>
            <person name="Tsao C.-C."/>
            <person name="Gorovsky M.A."/>
            <person name="Keeling P.J."/>
            <person name="Waller R.F."/>
            <person name="Patron N.J."/>
            <person name="Cherry J.M."/>
            <person name="Stover N.A."/>
            <person name="Krieger C.J."/>
            <person name="del Toro C."/>
            <person name="Ryder H.F."/>
            <person name="Williamson S.C."/>
            <person name="Barbeau R.A."/>
            <person name="Hamilton E.P."/>
            <person name="Orias E."/>
        </authorList>
    </citation>
    <scope>NUCLEOTIDE SEQUENCE [LARGE SCALE GENOMIC DNA]</scope>
    <source>
        <strain evidence="3">SB210</strain>
    </source>
</reference>
<dbReference type="KEGG" id="tet:TTHERM_00058830"/>
<keyword evidence="3" id="KW-1185">Reference proteome</keyword>
<evidence type="ECO:0000256" key="1">
    <source>
        <dbReference type="SAM" id="SignalP"/>
    </source>
</evidence>
<evidence type="ECO:0000313" key="3">
    <source>
        <dbReference type="Proteomes" id="UP000009168"/>
    </source>
</evidence>
<dbReference type="Proteomes" id="UP000009168">
    <property type="component" value="Unassembled WGS sequence"/>
</dbReference>
<gene>
    <name evidence="2" type="ORF">TTHERM_00058830</name>
</gene>
<dbReference type="EMBL" id="GG662853">
    <property type="protein sequence ID" value="EAR87371.2"/>
    <property type="molecule type" value="Genomic_DNA"/>
</dbReference>
<protein>
    <recommendedName>
        <fullName evidence="4">Transmembrane protein</fullName>
    </recommendedName>
</protein>
<dbReference type="InParanoid" id="I7MHA0"/>
<organism evidence="2 3">
    <name type="scientific">Tetrahymena thermophila (strain SB210)</name>
    <dbReference type="NCBI Taxonomy" id="312017"/>
    <lineage>
        <taxon>Eukaryota</taxon>
        <taxon>Sar</taxon>
        <taxon>Alveolata</taxon>
        <taxon>Ciliophora</taxon>
        <taxon>Intramacronucleata</taxon>
        <taxon>Oligohymenophorea</taxon>
        <taxon>Hymenostomatida</taxon>
        <taxon>Tetrahymenina</taxon>
        <taxon>Tetrahymenidae</taxon>
        <taxon>Tetrahymena</taxon>
    </lineage>
</organism>